<dbReference type="Pfam" id="PF12867">
    <property type="entry name" value="DinB_2"/>
    <property type="match status" value="1"/>
</dbReference>
<reference evidence="2" key="1">
    <citation type="submission" date="2018-05" db="EMBL/GenBank/DDBJ databases">
        <authorList>
            <person name="Lanie J.A."/>
            <person name="Ng W.-L."/>
            <person name="Kazmierczak K.M."/>
            <person name="Andrzejewski T.M."/>
            <person name="Davidsen T.M."/>
            <person name="Wayne K.J."/>
            <person name="Tettelin H."/>
            <person name="Glass J.I."/>
            <person name="Rusch D."/>
            <person name="Podicherti R."/>
            <person name="Tsui H.-C.T."/>
            <person name="Winkler M.E."/>
        </authorList>
    </citation>
    <scope>NUCLEOTIDE SEQUENCE</scope>
</reference>
<dbReference type="AlphaFoldDB" id="A0A381RG98"/>
<feature type="non-terminal residue" evidence="2">
    <location>
        <position position="194"/>
    </location>
</feature>
<dbReference type="InterPro" id="IPR034660">
    <property type="entry name" value="DinB/YfiT-like"/>
</dbReference>
<dbReference type="InterPro" id="IPR024775">
    <property type="entry name" value="DinB-like"/>
</dbReference>
<evidence type="ECO:0000259" key="1">
    <source>
        <dbReference type="Pfam" id="PF12867"/>
    </source>
</evidence>
<protein>
    <recommendedName>
        <fullName evidence="1">DinB-like domain-containing protein</fullName>
    </recommendedName>
</protein>
<proteinExistence type="predicted"/>
<evidence type="ECO:0000313" key="2">
    <source>
        <dbReference type="EMBL" id="SUZ90760.1"/>
    </source>
</evidence>
<name>A0A381RG98_9ZZZZ</name>
<organism evidence="2">
    <name type="scientific">marine metagenome</name>
    <dbReference type="NCBI Taxonomy" id="408172"/>
    <lineage>
        <taxon>unclassified sequences</taxon>
        <taxon>metagenomes</taxon>
        <taxon>ecological metagenomes</taxon>
    </lineage>
</organism>
<dbReference type="SUPFAM" id="SSF109854">
    <property type="entry name" value="DinB/YfiT-like putative metalloenzymes"/>
    <property type="match status" value="1"/>
</dbReference>
<sequence>MSAAAPRVAVLSDAYRYVRSKTEDLCRPLSVDDHGVQPIADVSPPKWHLAHTTWFFETFLLRPYLADYRVFDEQYSELFNSYYEGVGSRHPRAERGNLSRPTLDEIHKYRRYVDVAMTMLLDSGQGTNDPVASRTMLGLNHEQQHQELIVTDLKFILGHNPLRPAYQPGADNNLAPSRPQSYVPVTGGLVMIGA</sequence>
<feature type="domain" description="DinB-like" evidence="1">
    <location>
        <begin position="15"/>
        <end position="147"/>
    </location>
</feature>
<gene>
    <name evidence="2" type="ORF">METZ01_LOCUS43614</name>
</gene>
<dbReference type="EMBL" id="UINC01001920">
    <property type="protein sequence ID" value="SUZ90760.1"/>
    <property type="molecule type" value="Genomic_DNA"/>
</dbReference>
<accession>A0A381RG98</accession>